<accession>A0ABW2WXY6</accession>
<dbReference type="PANTHER" id="PTHR43792">
    <property type="entry name" value="GNAT FAMILY, PUTATIVE (AFU_ORTHOLOGUE AFUA_3G00765)-RELATED-RELATED"/>
    <property type="match status" value="1"/>
</dbReference>
<dbReference type="Proteomes" id="UP001596915">
    <property type="component" value="Unassembled WGS sequence"/>
</dbReference>
<sequence length="192" mass="21410">MSMDTTVFSGPLTTDRLVLRLFAEDDLNDMHAYQGLPEVARYLYRPPRDRARCAEVIERIGRGTHWKEDGDSLTLAVCRRDTPGVIGEVVVSLSSVHAAQAEIGWVFHPDHGGRGYATEAALALRDLAFQQLSVHRLFARLDADNTASARICERLSMRREAHLIESDRDGRGWGSEYVYAILAREAEPAGTD</sequence>
<dbReference type="PANTHER" id="PTHR43792:SF1">
    <property type="entry name" value="N-ACETYLTRANSFERASE DOMAIN-CONTAINING PROTEIN"/>
    <property type="match status" value="1"/>
</dbReference>
<dbReference type="GO" id="GO:0016746">
    <property type="term" value="F:acyltransferase activity"/>
    <property type="evidence" value="ECO:0007669"/>
    <property type="project" value="UniProtKB-KW"/>
</dbReference>
<gene>
    <name evidence="2" type="ORF">ACFQ2K_18265</name>
</gene>
<keyword evidence="3" id="KW-1185">Reference proteome</keyword>
<dbReference type="EC" id="2.3.-.-" evidence="2"/>
<dbReference type="SUPFAM" id="SSF55729">
    <property type="entry name" value="Acyl-CoA N-acyltransferases (Nat)"/>
    <property type="match status" value="1"/>
</dbReference>
<dbReference type="InterPro" id="IPR000182">
    <property type="entry name" value="GNAT_dom"/>
</dbReference>
<evidence type="ECO:0000313" key="3">
    <source>
        <dbReference type="Proteomes" id="UP001596915"/>
    </source>
</evidence>
<dbReference type="InterPro" id="IPR016181">
    <property type="entry name" value="Acyl_CoA_acyltransferase"/>
</dbReference>
<keyword evidence="2" id="KW-0012">Acyltransferase</keyword>
<protein>
    <submittedName>
        <fullName evidence="2">GNAT family N-acetyltransferase</fullName>
        <ecNumber evidence="2">2.3.-.-</ecNumber>
    </submittedName>
</protein>
<feature type="domain" description="N-acetyltransferase" evidence="1">
    <location>
        <begin position="17"/>
        <end position="184"/>
    </location>
</feature>
<dbReference type="EMBL" id="JBHTGL010000008">
    <property type="protein sequence ID" value="MFD0624428.1"/>
    <property type="molecule type" value="Genomic_DNA"/>
</dbReference>
<name>A0ABW2WXY6_9ACTN</name>
<dbReference type="Gene3D" id="3.40.630.30">
    <property type="match status" value="1"/>
</dbReference>
<keyword evidence="2" id="KW-0808">Transferase</keyword>
<dbReference type="Pfam" id="PF13302">
    <property type="entry name" value="Acetyltransf_3"/>
    <property type="match status" value="1"/>
</dbReference>
<proteinExistence type="predicted"/>
<dbReference type="InterPro" id="IPR051531">
    <property type="entry name" value="N-acetyltransferase"/>
</dbReference>
<organism evidence="2 3">
    <name type="scientific">Streptomyces sanglieri</name>
    <dbReference type="NCBI Taxonomy" id="193460"/>
    <lineage>
        <taxon>Bacteria</taxon>
        <taxon>Bacillati</taxon>
        <taxon>Actinomycetota</taxon>
        <taxon>Actinomycetes</taxon>
        <taxon>Kitasatosporales</taxon>
        <taxon>Streptomycetaceae</taxon>
        <taxon>Streptomyces</taxon>
    </lineage>
</organism>
<reference evidence="3" key="1">
    <citation type="journal article" date="2019" name="Int. J. Syst. Evol. Microbiol.">
        <title>The Global Catalogue of Microorganisms (GCM) 10K type strain sequencing project: providing services to taxonomists for standard genome sequencing and annotation.</title>
        <authorList>
            <consortium name="The Broad Institute Genomics Platform"/>
            <consortium name="The Broad Institute Genome Sequencing Center for Infectious Disease"/>
            <person name="Wu L."/>
            <person name="Ma J."/>
        </authorList>
    </citation>
    <scope>NUCLEOTIDE SEQUENCE [LARGE SCALE GENOMIC DNA]</scope>
    <source>
        <strain evidence="3">JCM 12607</strain>
    </source>
</reference>
<evidence type="ECO:0000313" key="2">
    <source>
        <dbReference type="EMBL" id="MFD0624428.1"/>
    </source>
</evidence>
<comment type="caution">
    <text evidence="2">The sequence shown here is derived from an EMBL/GenBank/DDBJ whole genome shotgun (WGS) entry which is preliminary data.</text>
</comment>
<evidence type="ECO:0000259" key="1">
    <source>
        <dbReference type="PROSITE" id="PS51186"/>
    </source>
</evidence>
<dbReference type="PROSITE" id="PS51186">
    <property type="entry name" value="GNAT"/>
    <property type="match status" value="1"/>
</dbReference>